<dbReference type="Proteomes" id="UP000078560">
    <property type="component" value="Unassembled WGS sequence"/>
</dbReference>
<dbReference type="EMBL" id="FLQU01000054">
    <property type="protein sequence ID" value="SBS80218.1"/>
    <property type="molecule type" value="Genomic_DNA"/>
</dbReference>
<feature type="compositionally biased region" description="Basic residues" evidence="1">
    <location>
        <begin position="835"/>
        <end position="845"/>
    </location>
</feature>
<evidence type="ECO:0000313" key="2">
    <source>
        <dbReference type="EMBL" id="SBS80218.1"/>
    </source>
</evidence>
<name>A0A1A8VN74_PLAOA</name>
<evidence type="ECO:0000256" key="1">
    <source>
        <dbReference type="SAM" id="MobiDB-lite"/>
    </source>
</evidence>
<evidence type="ECO:0000313" key="3">
    <source>
        <dbReference type="Proteomes" id="UP000078560"/>
    </source>
</evidence>
<gene>
    <name evidence="2" type="ORF">POVCU2_0004140</name>
</gene>
<feature type="region of interest" description="Disordered" evidence="1">
    <location>
        <begin position="835"/>
        <end position="854"/>
    </location>
</feature>
<organism evidence="2 3">
    <name type="scientific">Plasmodium ovale curtisi</name>
    <dbReference type="NCBI Taxonomy" id="864141"/>
    <lineage>
        <taxon>Eukaryota</taxon>
        <taxon>Sar</taxon>
        <taxon>Alveolata</taxon>
        <taxon>Apicomplexa</taxon>
        <taxon>Aconoidasida</taxon>
        <taxon>Haemosporida</taxon>
        <taxon>Plasmodiidae</taxon>
        <taxon>Plasmodium</taxon>
        <taxon>Plasmodium (Plasmodium)</taxon>
    </lineage>
</organism>
<accession>A0A1A8VN74</accession>
<protein>
    <submittedName>
        <fullName evidence="2">Uncharacterized protein</fullName>
    </submittedName>
</protein>
<sequence>MWYPLPSHNHHYHDLSHVWTGIHNLIAVIVAREPWHALGNRANCKYPNVPCRCHSGVLLASFMCFLERTWCICSGDFYFSQSSVSYPVLHLLICACVRDDEAMGGRYDRTNDRVEKMISLLLSYLFVYFVRANKKKNGPHGDIISFNNLEEEKILRYHSSGSLNECYLWYYLREDFFDIHYLKIDDKVKKRKKLEKKKKKKIPKSNLADRKNGNNSKWITTDNICTGEILILLNKKKATCTPLTSFIIRESEDTKRGKKYISVQYHVNNTIFMINDYIITYVNTIERKNVYIIAKGNHKLIITEGSYFTLYYDEKYIEHAHIKYVRGELELTFETKEKSSITKIALQLHNKCKPIFFFILVYIYELLTLLPNGVHFEEDSLVRLVLRREEINPLRKEGHNVHSCTVYKKKLILKRPFEGKIIQHHFLKNCKKANIVRRNIENSKLVKCLQRNYITSFQNVYQIVPSENYEIVTEQMIKVKNGAGTTNTLVVKNVHSHQKFSAILHINKGKEVKVNCFYPIFSDLFEKIPAFFAKGDEKWRRRKEDVFYNEIDQLKNHFFYKTQFHFDNLYLQNYFKLNAVVDGGEHFLTGRRYLCRLQLYAENGIPLHHSNYSDSVRWIFPSKRHNFSLYALHNFEDEWATYFVAINKGKHSFQVWYKNYPKVRKQVTISPPLQCYIKDNHIMSSLFVLINEEKIYYRCRGGNTGKHTLRVFNTANLAHILADEKAITITKTGKEPSSGSINGKNSISRIDNNGCDPPSMATVLFCDERDHFNCFLSRLYMVRRISEYVLVAEKSAVEINEIVNVYVFMYCDSTQACYMKESPFLRRRKDNRFRRNSSKVGHRKGGKSDMKSEPSCVADTPIDNYPFGNRSMVPISSCFYTVHRDLLIRYDREAVEVMHKQRKFQTQHRYRKWFKSQFDEACAFFQIKGKRARSRTRISTVYRKDKPLKSDVVFQVYKKVKGLFCQDFVCSKFVKFGQISNLLLYDGFENLPYEINITLESNEKEIIIRENTLLSGNYNKYYPPFLFKNMFFIRNFSNSLFLSEKKKETYKSIFTNETFFENHNNIFVKKLYNRRLFEYDFVFNYARLDRRGRRESNPIIPRHNRHVKNRLSYPSLSIYDPFFLVRNHFIIYCNASDKNHVTSNIIAQMTYVKKQTRVMTQNYFPIHFKYPSSIQIALFDKYVDKLHIVRDSKLFLYKNNEYYLKAFLIDAQENIILTNESFTYAIESDIKDFQQLCLKDKSHYLDGERRKWKNVVQSSNKVLLRCGTKLDSFAASGAVWPGDTFHLTVTYSFKNAHVSSHFEKHMFLQFYDEMWVNYDNLVLLFSPNVYYKLHVCASVKEITHPWNLRYVLRGSRQITVLSSLEWEIASARRKVPHVVVDTARSGSPALKKVTTTAITIASSDVSDASSAGKTPPSKARPFEECTAVYVGSKREAIGTFSVLNELIYETRKLDVHLSFEMISRIKISLPYAQSETDKPVPLRIEFLNRDNKKFHFIPVQKLKIRLSYNYNNDINLKGMNFPIVQSDNIMDEMRRVFSLSDEPISDLFYYICSSVSGKYYIQIEVTYSLYNRYISVVSNMTYLIFYQRGILYNDRKILLHPHNQTMELVVQFDHPLISKVLCISKNNYIVKIQDISKLDHGRRNTYVCKIKTGEVTGISEIDIYPIFESYYEVFCQYTWKDLFLERFDQSFYEIEHCYENYVAWKTARGYYSDYHLAEEKQIRDLFFMRIDVTVDYIHGMQLFADNAIYIRENHEVSTFVKFYSSNVQFAYAFTDFSEIKKSTEISYKLEHFISNKNITLDDKMEHTIWWEKKTNRNFPPLMEKNDITKKIVTKLTSSADAFISIRAHKKGDAYLLYSNLVHDNGSFIISQVHNIVVVKNGKNRGKHYIVHLSTNSVYIFHVKFYFQRIRIAFSPFPLSRMQSLRTGRNELSYFAHYAGGNDDSNYGREGVVQKFMVSISHVVGAKIGNYHSKYIPLNVIQYFRVDLYDKQFEHVLFPHNGKLYFHISHGTVLSIKVVSKNHLFIIPHKEGCSYVHLYVRMYGTKHDNKKGFHGKSYGDHYVDVWDEAGMERVVDVGTLRLCVTRPVQGKYFHEKKRFHYVSRVYKLKSAYNDEFYLQPYVCASSVMKQNAPHGTTRLNASNFYDSYKYFEHMSYVSNMEDLAFPHAKHFSIINDRCTRMKL</sequence>
<proteinExistence type="predicted"/>
<reference evidence="3" key="1">
    <citation type="submission" date="2016-05" db="EMBL/GenBank/DDBJ databases">
        <authorList>
            <person name="Naeem Raeece"/>
        </authorList>
    </citation>
    <scope>NUCLEOTIDE SEQUENCE [LARGE SCALE GENOMIC DNA]</scope>
</reference>